<dbReference type="InterPro" id="IPR003953">
    <property type="entry name" value="FAD-dep_OxRdtase_2_FAD-bd"/>
</dbReference>
<dbReference type="InterPro" id="IPR036188">
    <property type="entry name" value="FAD/NAD-bd_sf"/>
</dbReference>
<feature type="domain" description="MnmC-like methyltransferase" evidence="13">
    <location>
        <begin position="107"/>
        <end position="226"/>
    </location>
</feature>
<evidence type="ECO:0000313" key="15">
    <source>
        <dbReference type="Proteomes" id="UP001180487"/>
    </source>
</evidence>
<keyword evidence="6 10" id="KW-0819">tRNA processing</keyword>
<evidence type="ECO:0000256" key="4">
    <source>
        <dbReference type="ARBA" id="ARBA00022679"/>
    </source>
</evidence>
<evidence type="ECO:0000259" key="12">
    <source>
        <dbReference type="Pfam" id="PF01266"/>
    </source>
</evidence>
<proteinExistence type="inferred from homology"/>
<evidence type="ECO:0000256" key="9">
    <source>
        <dbReference type="ARBA" id="ARBA00023268"/>
    </source>
</evidence>
<dbReference type="GO" id="GO:0004808">
    <property type="term" value="F:tRNA (5-methylaminomethyl-2-thiouridylate)(34)-methyltransferase activity"/>
    <property type="evidence" value="ECO:0007669"/>
    <property type="project" value="UniProtKB-EC"/>
</dbReference>
<feature type="region of interest" description="tRNA (mnm(5)s(2)U34)-methyltransferase" evidence="10">
    <location>
        <begin position="1"/>
        <end position="228"/>
    </location>
</feature>
<evidence type="ECO:0000256" key="10">
    <source>
        <dbReference type="HAMAP-Rule" id="MF_01102"/>
    </source>
</evidence>
<dbReference type="EC" id="2.1.1.61" evidence="10"/>
<dbReference type="RefSeq" id="WP_310374085.1">
    <property type="nucleotide sequence ID" value="NZ_JAVDXT010000002.1"/>
</dbReference>
<feature type="domain" description="FAD dependent oxidoreductase" evidence="12">
    <location>
        <begin position="328"/>
        <end position="550"/>
    </location>
</feature>
<evidence type="ECO:0000313" key="14">
    <source>
        <dbReference type="EMBL" id="MDR7378170.1"/>
    </source>
</evidence>
<evidence type="ECO:0000256" key="3">
    <source>
        <dbReference type="ARBA" id="ARBA00022630"/>
    </source>
</evidence>
<evidence type="ECO:0000256" key="6">
    <source>
        <dbReference type="ARBA" id="ARBA00022694"/>
    </source>
</evidence>
<dbReference type="Gene3D" id="3.30.9.10">
    <property type="entry name" value="D-Amino Acid Oxidase, subunit A, domain 2"/>
    <property type="match status" value="1"/>
</dbReference>
<dbReference type="InterPro" id="IPR047785">
    <property type="entry name" value="tRNA_MNMC2"/>
</dbReference>
<evidence type="ECO:0000259" key="11">
    <source>
        <dbReference type="Pfam" id="PF00890"/>
    </source>
</evidence>
<dbReference type="EMBL" id="JAVDXT010000002">
    <property type="protein sequence ID" value="MDR7378170.1"/>
    <property type="molecule type" value="Genomic_DNA"/>
</dbReference>
<comment type="similarity">
    <text evidence="10">In the N-terminal section; belongs to the methyltransferase superfamily. tRNA (mnm(5)s(2)U34)-methyltransferase family.</text>
</comment>
<keyword evidence="1 10" id="KW-0963">Cytoplasm</keyword>
<name>A0ABU2C9Z8_9BURK</name>
<dbReference type="SUPFAM" id="SSF54373">
    <property type="entry name" value="FAD-linked reductases, C-terminal domain"/>
    <property type="match status" value="1"/>
</dbReference>
<evidence type="ECO:0000256" key="1">
    <source>
        <dbReference type="ARBA" id="ARBA00022490"/>
    </source>
</evidence>
<comment type="subcellular location">
    <subcellularLocation>
        <location evidence="10">Cytoplasm</location>
    </subcellularLocation>
</comment>
<dbReference type="NCBIfam" id="NF033855">
    <property type="entry name" value="tRNA_MNMC2"/>
    <property type="match status" value="1"/>
</dbReference>
<gene>
    <name evidence="10" type="primary">mnmC</name>
    <name evidence="14" type="ORF">J2X19_002849</name>
</gene>
<dbReference type="Gene3D" id="3.50.50.60">
    <property type="entry name" value="FAD/NAD(P)-binding domain"/>
    <property type="match status" value="2"/>
</dbReference>
<dbReference type="Gene3D" id="3.40.50.150">
    <property type="entry name" value="Vaccinia Virus protein VP39"/>
    <property type="match status" value="1"/>
</dbReference>
<dbReference type="InterPro" id="IPR029063">
    <property type="entry name" value="SAM-dependent_MTases_sf"/>
</dbReference>
<keyword evidence="5 10" id="KW-0949">S-adenosyl-L-methionine</keyword>
<comment type="caution">
    <text evidence="14">The sequence shown here is derived from an EMBL/GenBank/DDBJ whole genome shotgun (WGS) entry which is preliminary data.</text>
</comment>
<protein>
    <recommendedName>
        <fullName evidence="10">tRNA 5-methylaminomethyl-2-thiouridine biosynthesis bifunctional protein MnmC</fullName>
        <shortName evidence="10">tRNA mnm(5)s(2)U biosynthesis bifunctional protein</shortName>
    </recommendedName>
    <domain>
        <recommendedName>
            <fullName evidence="10">tRNA (mnm(5)s(2)U34)-methyltransferase</fullName>
            <ecNumber evidence="10">2.1.1.61</ecNumber>
        </recommendedName>
    </domain>
    <domain>
        <recommendedName>
            <fullName evidence="10">FAD-dependent cmnm(5)s(2)U34 oxidoreductase</fullName>
            <ecNumber evidence="10">1.5.-.-</ecNumber>
        </recommendedName>
    </domain>
</protein>
<organism evidence="14 15">
    <name type="scientific">Rhodoferax ferrireducens</name>
    <dbReference type="NCBI Taxonomy" id="192843"/>
    <lineage>
        <taxon>Bacteria</taxon>
        <taxon>Pseudomonadati</taxon>
        <taxon>Pseudomonadota</taxon>
        <taxon>Betaproteobacteria</taxon>
        <taxon>Burkholderiales</taxon>
        <taxon>Comamonadaceae</taxon>
        <taxon>Rhodoferax</taxon>
    </lineage>
</organism>
<keyword evidence="15" id="KW-1185">Reference proteome</keyword>
<dbReference type="GO" id="GO:0032259">
    <property type="term" value="P:methylation"/>
    <property type="evidence" value="ECO:0007669"/>
    <property type="project" value="UniProtKB-KW"/>
</dbReference>
<keyword evidence="9 10" id="KW-0511">Multifunctional enzyme</keyword>
<dbReference type="InterPro" id="IPR023032">
    <property type="entry name" value="tRNA_MAMT_biosynth_bifunc_MnmC"/>
</dbReference>
<dbReference type="Pfam" id="PF01266">
    <property type="entry name" value="DAO"/>
    <property type="match status" value="1"/>
</dbReference>
<dbReference type="Pfam" id="PF05430">
    <property type="entry name" value="Methyltransf_30"/>
    <property type="match status" value="1"/>
</dbReference>
<dbReference type="HAMAP" id="MF_01102">
    <property type="entry name" value="MnmC"/>
    <property type="match status" value="1"/>
</dbReference>
<feature type="region of interest" description="FAD-dependent cmnm(5)s(2)U34 oxidoreductase" evidence="10">
    <location>
        <begin position="250"/>
        <end position="577"/>
    </location>
</feature>
<evidence type="ECO:0000256" key="7">
    <source>
        <dbReference type="ARBA" id="ARBA00022827"/>
    </source>
</evidence>
<reference evidence="14 15" key="1">
    <citation type="submission" date="2023-07" db="EMBL/GenBank/DDBJ databases">
        <title>Sorghum-associated microbial communities from plants grown in Nebraska, USA.</title>
        <authorList>
            <person name="Schachtman D."/>
        </authorList>
    </citation>
    <scope>NUCLEOTIDE SEQUENCE [LARGE SCALE GENOMIC DNA]</scope>
    <source>
        <strain evidence="14 15">BE313</strain>
    </source>
</reference>
<dbReference type="InterPro" id="IPR006076">
    <property type="entry name" value="FAD-dep_OxRdtase"/>
</dbReference>
<comment type="cofactor">
    <cofactor evidence="10">
        <name>FAD</name>
        <dbReference type="ChEBI" id="CHEBI:57692"/>
    </cofactor>
</comment>
<evidence type="ECO:0000256" key="2">
    <source>
        <dbReference type="ARBA" id="ARBA00022603"/>
    </source>
</evidence>
<dbReference type="Pfam" id="PF00890">
    <property type="entry name" value="FAD_binding_2"/>
    <property type="match status" value="1"/>
</dbReference>
<evidence type="ECO:0000259" key="13">
    <source>
        <dbReference type="Pfam" id="PF05430"/>
    </source>
</evidence>
<comment type="catalytic activity">
    <reaction evidence="10">
        <text>5-aminomethyl-2-thiouridine(34) in tRNA + S-adenosyl-L-methionine = 5-methylaminomethyl-2-thiouridine(34) in tRNA + S-adenosyl-L-homocysteine + H(+)</text>
        <dbReference type="Rhea" id="RHEA:19569"/>
        <dbReference type="Rhea" id="RHEA-COMP:10195"/>
        <dbReference type="Rhea" id="RHEA-COMP:10197"/>
        <dbReference type="ChEBI" id="CHEBI:15378"/>
        <dbReference type="ChEBI" id="CHEBI:57856"/>
        <dbReference type="ChEBI" id="CHEBI:59789"/>
        <dbReference type="ChEBI" id="CHEBI:74454"/>
        <dbReference type="ChEBI" id="CHEBI:74455"/>
        <dbReference type="EC" id="2.1.1.61"/>
    </reaction>
</comment>
<dbReference type="InterPro" id="IPR008471">
    <property type="entry name" value="MnmC-like_methylTransf"/>
</dbReference>
<keyword evidence="4 10" id="KW-0808">Transferase</keyword>
<sequence>MAEPIEWLPDGTPFSPRFNDRYRSESGGLTQANEVFFKGCGLPAAWADQPQWRILETGFGLGLNFLVTWAAWKADPQRPQLLHFVSIEAWPASADDLLRSFAAHPELLPLAAQLHAQWWELSPGFHRLVFEGGRVMLTLCIGEAQPMLREMVFEADSVYLDGFSPQRNPEIWSLHTLKAVTRHCRRGTRVATWTIARAVRDGLAQCGFEVQKTPGVPPKRDNLQGSFNPQWEPRKPPLAAPMQPSHCVVIGSGVAGAAAAASLARRGWKVTVLDAAAAPAAGASGLPGGVLAPLVSKDDNLLSRLSRSGVRATLQQAAALLQAGEDWQPSGVQEMRAEDGPLWHAHAGWIKPARLVQAWLDQPNITWQGNARAERLQQTGSNWQVWDADGELLAQAPLVVVAAALGSAALAGVALPLQPIRGQVSMGPRGAEALPPYPVNGHGSFIPDLPTAEGRRWVMGASFERDNAQANITAADHQANLERLQVLLPDAAHALQAQFGNGVQAWAGVRCAAPDRMPMVGCVAPGLWVSTAMGSRGLSFAHLCAELLAAQLHGEPWAVEKKLGAALDVQRMLKPRA</sequence>
<evidence type="ECO:0000256" key="8">
    <source>
        <dbReference type="ARBA" id="ARBA00023002"/>
    </source>
</evidence>
<accession>A0ABU2C9Z8</accession>
<keyword evidence="2 10" id="KW-0489">Methyltransferase</keyword>
<comment type="similarity">
    <text evidence="10">In the C-terminal section; belongs to the DAO family.</text>
</comment>
<dbReference type="SUPFAM" id="SSF51905">
    <property type="entry name" value="FAD/NAD(P)-binding domain"/>
    <property type="match status" value="1"/>
</dbReference>
<keyword evidence="8 10" id="KW-0560">Oxidoreductase</keyword>
<dbReference type="PANTHER" id="PTHR13847">
    <property type="entry name" value="SARCOSINE DEHYDROGENASE-RELATED"/>
    <property type="match status" value="1"/>
</dbReference>
<dbReference type="GO" id="GO:0016491">
    <property type="term" value="F:oxidoreductase activity"/>
    <property type="evidence" value="ECO:0007669"/>
    <property type="project" value="UniProtKB-KW"/>
</dbReference>
<keyword evidence="3 10" id="KW-0285">Flavoprotein</keyword>
<dbReference type="Proteomes" id="UP001180487">
    <property type="component" value="Unassembled WGS sequence"/>
</dbReference>
<dbReference type="PANTHER" id="PTHR13847:SF283">
    <property type="entry name" value="TRNA 5-METHYLAMINOMETHYL-2-THIOURIDINE BIOSYNTHESIS BIFUNCTIONAL PROTEIN MNMC"/>
    <property type="match status" value="1"/>
</dbReference>
<comment type="function">
    <text evidence="10">Catalyzes the last two steps in the biosynthesis of 5-methylaminomethyl-2-thiouridine (mnm(5)s(2)U) at the wobble position (U34) in tRNA. Catalyzes the FAD-dependent demodification of cmnm(5)s(2)U34 to nm(5)s(2)U34, followed by the transfer of a methyl group from S-adenosyl-L-methionine to nm(5)s(2)U34, to form mnm(5)s(2)U34.</text>
</comment>
<evidence type="ECO:0000256" key="5">
    <source>
        <dbReference type="ARBA" id="ARBA00022691"/>
    </source>
</evidence>
<feature type="domain" description="FAD-dependent oxidoreductase 2 FAD-binding" evidence="11">
    <location>
        <begin position="247"/>
        <end position="293"/>
    </location>
</feature>
<dbReference type="EC" id="1.5.-.-" evidence="10"/>
<keyword evidence="7 10" id="KW-0274">FAD</keyword>